<dbReference type="RefSeq" id="WP_064244223.1">
    <property type="nucleotide sequence ID" value="NZ_LPUX01000065.1"/>
</dbReference>
<dbReference type="Gene3D" id="1.25.40.10">
    <property type="entry name" value="Tetratricopeptide repeat domain"/>
    <property type="match status" value="1"/>
</dbReference>
<comment type="caution">
    <text evidence="1">The sequence shown here is derived from an EMBL/GenBank/DDBJ whole genome shotgun (WGS) entry which is preliminary data.</text>
</comment>
<evidence type="ECO:0008006" key="3">
    <source>
        <dbReference type="Google" id="ProtNLM"/>
    </source>
</evidence>
<dbReference type="Pfam" id="PF06041">
    <property type="entry name" value="DUF924"/>
    <property type="match status" value="1"/>
</dbReference>
<dbReference type="Proteomes" id="UP000094025">
    <property type="component" value="Unassembled WGS sequence"/>
</dbReference>
<dbReference type="EMBL" id="LPUX01000065">
    <property type="protein sequence ID" value="OAP35801.1"/>
    <property type="molecule type" value="Genomic_DNA"/>
</dbReference>
<dbReference type="AlphaFoldDB" id="A0A178XKM6"/>
<proteinExistence type="predicted"/>
<dbReference type="InterPro" id="IPR011990">
    <property type="entry name" value="TPR-like_helical_dom_sf"/>
</dbReference>
<evidence type="ECO:0000313" key="1">
    <source>
        <dbReference type="EMBL" id="OAP35801.1"/>
    </source>
</evidence>
<keyword evidence="2" id="KW-1185">Reference proteome</keyword>
<sequence length="186" mass="21359">MTDEAEICTPEMVLKFWFTELSYDHWFTPSPDLDQQCVQRFQASHLALSRRLANVWRQTPGNWLAAIILFDQLPRNMYRGSPLAYATDCLALREAKLAIGASADIAVPTEWRPFFYMPFEHSENLTDQTMAVKLFTALGDPGYLDYAIRHREVIERFGRFPHRNPILGRTSTPAEEEYLAQPGAGF</sequence>
<dbReference type="SUPFAM" id="SSF48452">
    <property type="entry name" value="TPR-like"/>
    <property type="match status" value="1"/>
</dbReference>
<gene>
    <name evidence="1" type="ORF">AU381_16580</name>
</gene>
<reference evidence="1 2" key="1">
    <citation type="journal article" date="2016" name="Int. J. Syst. Evol. Microbiol.">
        <title>Ensifer glycinis sp. nov., an novel rhizobial species associated with Glycine spp.</title>
        <authorList>
            <person name="Yan H."/>
            <person name="Yan J."/>
            <person name="Sui X.H."/>
            <person name="Wang E.T."/>
            <person name="Chen W.X."/>
            <person name="Zhang X.X."/>
            <person name="Chen W.F."/>
        </authorList>
    </citation>
    <scope>NUCLEOTIDE SEQUENCE [LARGE SCALE GENOMIC DNA]</scope>
    <source>
        <strain evidence="1 2">CCBAU 23380</strain>
    </source>
</reference>
<dbReference type="STRING" id="1472378.AU381_16580"/>
<dbReference type="OrthoDB" id="7593450at2"/>
<name>A0A178XKM6_9HYPH</name>
<dbReference type="Gene3D" id="1.20.58.320">
    <property type="entry name" value="TPR-like"/>
    <property type="match status" value="1"/>
</dbReference>
<protein>
    <recommendedName>
        <fullName evidence="3">SpoVR like family protein</fullName>
    </recommendedName>
</protein>
<dbReference type="InterPro" id="IPR010323">
    <property type="entry name" value="DUF924"/>
</dbReference>
<evidence type="ECO:0000313" key="2">
    <source>
        <dbReference type="Proteomes" id="UP000094025"/>
    </source>
</evidence>
<organism evidence="1 2">
    <name type="scientific">Sinorhizobium glycinis</name>
    <dbReference type="NCBI Taxonomy" id="1472378"/>
    <lineage>
        <taxon>Bacteria</taxon>
        <taxon>Pseudomonadati</taxon>
        <taxon>Pseudomonadota</taxon>
        <taxon>Alphaproteobacteria</taxon>
        <taxon>Hyphomicrobiales</taxon>
        <taxon>Rhizobiaceae</taxon>
        <taxon>Sinorhizobium/Ensifer group</taxon>
        <taxon>Sinorhizobium</taxon>
    </lineage>
</organism>
<accession>A0A178XKM6</accession>